<dbReference type="EMBL" id="QOHO01000057">
    <property type="protein sequence ID" value="RFZ77597.1"/>
    <property type="molecule type" value="Genomic_DNA"/>
</dbReference>
<evidence type="ECO:0000313" key="1">
    <source>
        <dbReference type="EMBL" id="RFZ77597.1"/>
    </source>
</evidence>
<comment type="caution">
    <text evidence="1">The sequence shown here is derived from an EMBL/GenBank/DDBJ whole genome shotgun (WGS) entry which is preliminary data.</text>
</comment>
<dbReference type="Pfam" id="PF09962">
    <property type="entry name" value="DUF2196"/>
    <property type="match status" value="1"/>
</dbReference>
<dbReference type="AlphaFoldDB" id="A0A3E2N9B6"/>
<proteinExistence type="predicted"/>
<sequence>MNGQNRTDVNVGAKVKIVLKADQKKGRLFCSCIIFPLLDYNIIAKTYYKCRVFA</sequence>
<dbReference type="Proteomes" id="UP000260680">
    <property type="component" value="Unassembled WGS sequence"/>
</dbReference>
<gene>
    <name evidence="1" type="ORF">DS742_17430</name>
</gene>
<name>A0A3E2N9B6_9FIRM</name>
<dbReference type="InterPro" id="IPR019240">
    <property type="entry name" value="DUF2196"/>
</dbReference>
<organism evidence="1 2">
    <name type="scientific">Lacrimispora amygdalina</name>
    <dbReference type="NCBI Taxonomy" id="253257"/>
    <lineage>
        <taxon>Bacteria</taxon>
        <taxon>Bacillati</taxon>
        <taxon>Bacillota</taxon>
        <taxon>Clostridia</taxon>
        <taxon>Lachnospirales</taxon>
        <taxon>Lachnospiraceae</taxon>
        <taxon>Lacrimispora</taxon>
    </lineage>
</organism>
<evidence type="ECO:0000313" key="2">
    <source>
        <dbReference type="Proteomes" id="UP000260680"/>
    </source>
</evidence>
<protein>
    <submittedName>
        <fullName evidence="1">DUF2196 domain-containing protein</fullName>
    </submittedName>
</protein>
<dbReference type="RefSeq" id="WP_117418260.1">
    <property type="nucleotide sequence ID" value="NZ_QOHO01000057.1"/>
</dbReference>
<accession>A0A3E2N9B6</accession>
<reference evidence="1 2" key="1">
    <citation type="submission" date="2018-07" db="EMBL/GenBank/DDBJ databases">
        <title>New species, Clostridium PI-S10-A1B.</title>
        <authorList>
            <person name="Krishna G."/>
            <person name="Summeta K."/>
            <person name="Shikha S."/>
            <person name="Prabhu P.B."/>
            <person name="Suresh K."/>
        </authorList>
    </citation>
    <scope>NUCLEOTIDE SEQUENCE [LARGE SCALE GENOMIC DNA]</scope>
    <source>
        <strain evidence="1 2">PI-S10-A1B</strain>
    </source>
</reference>